<organism evidence="3 4">
    <name type="scientific">Macleaya cordata</name>
    <name type="common">Five-seeded plume-poppy</name>
    <name type="synonym">Bocconia cordata</name>
    <dbReference type="NCBI Taxonomy" id="56857"/>
    <lineage>
        <taxon>Eukaryota</taxon>
        <taxon>Viridiplantae</taxon>
        <taxon>Streptophyta</taxon>
        <taxon>Embryophyta</taxon>
        <taxon>Tracheophyta</taxon>
        <taxon>Spermatophyta</taxon>
        <taxon>Magnoliopsida</taxon>
        <taxon>Ranunculales</taxon>
        <taxon>Papaveraceae</taxon>
        <taxon>Papaveroideae</taxon>
        <taxon>Macleaya</taxon>
    </lineage>
</organism>
<evidence type="ECO:0000313" key="4">
    <source>
        <dbReference type="Proteomes" id="UP000195402"/>
    </source>
</evidence>
<dbReference type="GO" id="GO:0008017">
    <property type="term" value="F:microtubule binding"/>
    <property type="evidence" value="ECO:0007669"/>
    <property type="project" value="InterPro"/>
</dbReference>
<proteinExistence type="predicted"/>
<feature type="compositionally biased region" description="Polar residues" evidence="2">
    <location>
        <begin position="130"/>
        <end position="141"/>
    </location>
</feature>
<feature type="coiled-coil region" evidence="1">
    <location>
        <begin position="146"/>
        <end position="246"/>
    </location>
</feature>
<feature type="region of interest" description="Disordered" evidence="2">
    <location>
        <begin position="24"/>
        <end position="48"/>
    </location>
</feature>
<keyword evidence="4" id="KW-1185">Reference proteome</keyword>
<feature type="compositionally biased region" description="Basic and acidic residues" evidence="2">
    <location>
        <begin position="90"/>
        <end position="103"/>
    </location>
</feature>
<dbReference type="InParanoid" id="A0A200R2F2"/>
<name>A0A200R2F2_MACCD</name>
<feature type="region of interest" description="Disordered" evidence="2">
    <location>
        <begin position="89"/>
        <end position="144"/>
    </location>
</feature>
<evidence type="ECO:0000256" key="1">
    <source>
        <dbReference type="SAM" id="Coils"/>
    </source>
</evidence>
<dbReference type="OMA" id="PHINTKS"/>
<dbReference type="GO" id="GO:0010497">
    <property type="term" value="P:plasmodesmata-mediated intercellular transport"/>
    <property type="evidence" value="ECO:0007669"/>
    <property type="project" value="InterPro"/>
</dbReference>
<sequence length="361" mass="40899">MFKQQQQYYMDLKDNVSFGDSKSWLSEGEVGGEDETSPPLSNGIGSNSNNVDGVLLKNLVEIVPLVESLMDQRTKTSFTSRASVIYTKTPSKDSDSKKITDPKGRKKAAQSIPPKKHRDCLCEDKKKSKNAQNNELSTFKSKASAMQKDREELITLQERVENLQKRLLEKDELLKSAQISMNQMAALSTDVEEMKNQVLEKDSLIESTHLKLSDAKIKLADKQATLERLQLEAMTSNRKIETLQEDLDSMQWELSTFMLLLEILNENSSTSQIAVYDTTPYDLDHLPYLDTIDDTEMQQMEEVRKAYIEAVTTAKENQDEESVVLAAKVRLHLQSFVLGPKSANPEDRIHGWRTCPLDMVS</sequence>
<dbReference type="STRING" id="56857.A0A200R2F2"/>
<evidence type="ECO:0008006" key="5">
    <source>
        <dbReference type="Google" id="ProtNLM"/>
    </source>
</evidence>
<dbReference type="AlphaFoldDB" id="A0A200R2F2"/>
<dbReference type="Proteomes" id="UP000195402">
    <property type="component" value="Unassembled WGS sequence"/>
</dbReference>
<protein>
    <recommendedName>
        <fullName evidence="5">Movement protein binding protein 2C</fullName>
    </recommendedName>
</protein>
<gene>
    <name evidence="3" type="ORF">BVC80_9049g33</name>
</gene>
<reference evidence="3 4" key="1">
    <citation type="journal article" date="2017" name="Mol. Plant">
        <title>The Genome of Medicinal Plant Macleaya cordata Provides New Insights into Benzylisoquinoline Alkaloids Metabolism.</title>
        <authorList>
            <person name="Liu X."/>
            <person name="Liu Y."/>
            <person name="Huang P."/>
            <person name="Ma Y."/>
            <person name="Qing Z."/>
            <person name="Tang Q."/>
            <person name="Cao H."/>
            <person name="Cheng P."/>
            <person name="Zheng Y."/>
            <person name="Yuan Z."/>
            <person name="Zhou Y."/>
            <person name="Liu J."/>
            <person name="Tang Z."/>
            <person name="Zhuo Y."/>
            <person name="Zhang Y."/>
            <person name="Yu L."/>
            <person name="Huang J."/>
            <person name="Yang P."/>
            <person name="Peng Q."/>
            <person name="Zhang J."/>
            <person name="Jiang W."/>
            <person name="Zhang Z."/>
            <person name="Lin K."/>
            <person name="Ro D.K."/>
            <person name="Chen X."/>
            <person name="Xiong X."/>
            <person name="Shang Y."/>
            <person name="Huang S."/>
            <person name="Zeng J."/>
        </authorList>
    </citation>
    <scope>NUCLEOTIDE SEQUENCE [LARGE SCALE GENOMIC DNA]</scope>
    <source>
        <strain evidence="4">cv. BLH2017</strain>
        <tissue evidence="3">Root</tissue>
    </source>
</reference>
<evidence type="ECO:0000256" key="2">
    <source>
        <dbReference type="SAM" id="MobiDB-lite"/>
    </source>
</evidence>
<feature type="compositionally biased region" description="Basic residues" evidence="2">
    <location>
        <begin position="104"/>
        <end position="118"/>
    </location>
</feature>
<keyword evidence="1" id="KW-0175">Coiled coil</keyword>
<dbReference type="PANTHER" id="PTHR35502:SF2">
    <property type="entry name" value="PROTEIN MICROTUBULE BINDING PROTEIN 2C"/>
    <property type="match status" value="1"/>
</dbReference>
<dbReference type="InterPro" id="IPR040289">
    <property type="entry name" value="MBP2C"/>
</dbReference>
<comment type="caution">
    <text evidence="3">The sequence shown here is derived from an EMBL/GenBank/DDBJ whole genome shotgun (WGS) entry which is preliminary data.</text>
</comment>
<feature type="compositionally biased region" description="Polar residues" evidence="2">
    <location>
        <begin position="38"/>
        <end position="48"/>
    </location>
</feature>
<dbReference type="OrthoDB" id="1915670at2759"/>
<dbReference type="PANTHER" id="PTHR35502">
    <property type="entry name" value="PROTEIN MICROTUBULE BINDING PROTEIN 2C"/>
    <property type="match status" value="1"/>
</dbReference>
<evidence type="ECO:0000313" key="3">
    <source>
        <dbReference type="EMBL" id="OVA16903.1"/>
    </source>
</evidence>
<accession>A0A200R2F2</accession>
<dbReference type="EMBL" id="MVGT01000459">
    <property type="protein sequence ID" value="OVA16903.1"/>
    <property type="molecule type" value="Genomic_DNA"/>
</dbReference>